<dbReference type="Proteomes" id="UP000030588">
    <property type="component" value="Unassembled WGS sequence"/>
</dbReference>
<protein>
    <submittedName>
        <fullName evidence="2">SDR family NAD(P)-dependent oxidoreductase</fullName>
    </submittedName>
    <submittedName>
        <fullName evidence="1">Short-chain dehydrogenase</fullName>
    </submittedName>
</protein>
<dbReference type="Pfam" id="PF00106">
    <property type="entry name" value="adh_short"/>
    <property type="match status" value="1"/>
</dbReference>
<dbReference type="OrthoDB" id="7922774at2"/>
<dbReference type="SUPFAM" id="SSF51735">
    <property type="entry name" value="NAD(P)-binding Rossmann-fold domains"/>
    <property type="match status" value="1"/>
</dbReference>
<dbReference type="EMBL" id="JRUN01000008">
    <property type="protein sequence ID" value="KHD86247.1"/>
    <property type="molecule type" value="Genomic_DNA"/>
</dbReference>
<reference evidence="2 4" key="2">
    <citation type="submission" date="2020-02" db="EMBL/GenBank/DDBJ databases">
        <authorList>
            <person name="Feng H."/>
        </authorList>
    </citation>
    <scope>NUCLEOTIDE SEQUENCE [LARGE SCALE GENOMIC DNA]</scope>
    <source>
        <strain evidence="2 4">Gsoil 114</strain>
    </source>
</reference>
<evidence type="ECO:0000313" key="4">
    <source>
        <dbReference type="Proteomes" id="UP000476934"/>
    </source>
</evidence>
<dbReference type="STRING" id="363870.NG54_04290"/>
<evidence type="ECO:0000313" key="2">
    <source>
        <dbReference type="EMBL" id="NEY20232.1"/>
    </source>
</evidence>
<dbReference type="RefSeq" id="WP_025726981.1">
    <property type="nucleotide sequence ID" value="NZ_JAAIWK010000014.1"/>
</dbReference>
<evidence type="ECO:0000313" key="3">
    <source>
        <dbReference type="Proteomes" id="UP000030588"/>
    </source>
</evidence>
<dbReference type="EMBL" id="JAAIWK010000014">
    <property type="protein sequence ID" value="NEY20232.1"/>
    <property type="molecule type" value="Genomic_DNA"/>
</dbReference>
<dbReference type="Gene3D" id="3.40.50.720">
    <property type="entry name" value="NAD(P)-binding Rossmann-like Domain"/>
    <property type="match status" value="1"/>
</dbReference>
<comment type="caution">
    <text evidence="1">The sequence shown here is derived from an EMBL/GenBank/DDBJ whole genome shotgun (WGS) entry which is preliminary data.</text>
</comment>
<sequence length="182" mass="20739">MRHALVVGGTGMLSAVTIWLENNGYHVSVIARDVQRMEKVIAKSQRPSRITPVMVDYRNHNELRKRLSEVSEKHGAIDLVVAWIHSDAKHALHIINQVIAKSTHHWNLFHVLGSSADLLQFKQTSPHSEHCNYHQIQLGFVIEHNHSRWLSNKEISDGVIEAIKKGVPTYTVGVMEPWELRP</sequence>
<dbReference type="NCBIfam" id="NF006168">
    <property type="entry name" value="PRK08309.1"/>
    <property type="match status" value="1"/>
</dbReference>
<dbReference type="InterPro" id="IPR036291">
    <property type="entry name" value="NAD(P)-bd_dom_sf"/>
</dbReference>
<dbReference type="Proteomes" id="UP000476934">
    <property type="component" value="Unassembled WGS sequence"/>
</dbReference>
<organism evidence="1 3">
    <name type="scientific">Heyndrickxia ginsengihumi</name>
    <dbReference type="NCBI Taxonomy" id="363870"/>
    <lineage>
        <taxon>Bacteria</taxon>
        <taxon>Bacillati</taxon>
        <taxon>Bacillota</taxon>
        <taxon>Bacilli</taxon>
        <taxon>Bacillales</taxon>
        <taxon>Bacillaceae</taxon>
        <taxon>Heyndrickxia</taxon>
    </lineage>
</organism>
<evidence type="ECO:0000313" key="1">
    <source>
        <dbReference type="EMBL" id="KHD86247.1"/>
    </source>
</evidence>
<reference evidence="1 3" key="1">
    <citation type="submission" date="2014-10" db="EMBL/GenBank/DDBJ databases">
        <title>Draft genome of phytase producing Bacillus ginsengihumi strain M2.11.</title>
        <authorList>
            <person name="Toymentseva A."/>
            <person name="Boulygina E.A."/>
            <person name="Kazakov S.V."/>
            <person name="Kayumov I."/>
            <person name="Suleimanova A.D."/>
            <person name="Mardanova A.M."/>
            <person name="Maria S.N."/>
            <person name="Sergey M.Y."/>
            <person name="Sharipova M.R."/>
        </authorList>
    </citation>
    <scope>NUCLEOTIDE SEQUENCE [LARGE SCALE GENOMIC DNA]</scope>
    <source>
        <strain evidence="1 3">M2.11</strain>
    </source>
</reference>
<gene>
    <name evidence="2" type="ORF">G4D61_09700</name>
    <name evidence="1" type="ORF">NG54_04290</name>
</gene>
<dbReference type="AlphaFoldDB" id="A0A0A6Y1U6"/>
<proteinExistence type="predicted"/>
<name>A0A0A6Y1U6_9BACI</name>
<dbReference type="InterPro" id="IPR002347">
    <property type="entry name" value="SDR_fam"/>
</dbReference>
<accession>A0A0A6Y1U6</accession>
<reference evidence="2 4" key="3">
    <citation type="submission" date="2020-03" db="EMBL/GenBank/DDBJ databases">
        <title>Bacillus aquiflavi sp. nov., isolated from yellow water of strong flavor Chinese baijiu in Yibin region of China.</title>
        <authorList>
            <person name="Xie J."/>
        </authorList>
    </citation>
    <scope>NUCLEOTIDE SEQUENCE [LARGE SCALE GENOMIC DNA]</scope>
    <source>
        <strain evidence="2 4">Gsoil 114</strain>
    </source>
</reference>
<keyword evidence="4" id="KW-1185">Reference proteome</keyword>